<dbReference type="AlphaFoldDB" id="A0A1G2L7H2"/>
<accession>A0A1G2L7H2</accession>
<sequence>MGVADIVRGVSRPDTPWALVLIPIIILLLLMRKKRYFSIPSRHVFEIERISRARRAFLFALRALPSLLVVLGIILAVLAFAGPQSVGMVSREVAVEGRVMVVINDVSGSMAGSNMTVLQSANNALLKEFCTKDGNEESSVLVGLVTFDDEASVRAHLFKDCGVIERRVSALETGGSTSIERGLWAGILLILNGVDRGDLVPAKELLEIQASLAERFPKFPSRRKEFCGKYQGLSIALFTDGDFPHVFRDRDSALENTQFNRAYENNINPFHVIDIAHALCIRTYFWSVQGILPAYREAFTTPPGMGAATEVGGMSGERLSLLYRNVAKIERGRRVMKLFVSQNPLRRLYITWAIILVSSGAFASVIPYCASITAHREEGDER</sequence>
<feature type="transmembrane region" description="Helical" evidence="1">
    <location>
        <begin position="15"/>
        <end position="32"/>
    </location>
</feature>
<feature type="domain" description="VWFA" evidence="2">
    <location>
        <begin position="100"/>
        <end position="183"/>
    </location>
</feature>
<dbReference type="Proteomes" id="UP000177982">
    <property type="component" value="Unassembled WGS sequence"/>
</dbReference>
<feature type="transmembrane region" description="Helical" evidence="1">
    <location>
        <begin position="59"/>
        <end position="81"/>
    </location>
</feature>
<comment type="caution">
    <text evidence="3">The sequence shown here is derived from an EMBL/GenBank/DDBJ whole genome shotgun (WGS) entry which is preliminary data.</text>
</comment>
<dbReference type="Pfam" id="PF13519">
    <property type="entry name" value="VWA_2"/>
    <property type="match status" value="1"/>
</dbReference>
<dbReference type="Gene3D" id="3.40.50.410">
    <property type="entry name" value="von Willebrand factor, type A domain"/>
    <property type="match status" value="1"/>
</dbReference>
<evidence type="ECO:0000313" key="4">
    <source>
        <dbReference type="Proteomes" id="UP000177982"/>
    </source>
</evidence>
<dbReference type="InterPro" id="IPR036465">
    <property type="entry name" value="vWFA_dom_sf"/>
</dbReference>
<dbReference type="SUPFAM" id="SSF53300">
    <property type="entry name" value="vWA-like"/>
    <property type="match status" value="1"/>
</dbReference>
<keyword evidence="1" id="KW-1133">Transmembrane helix</keyword>
<organism evidence="3 4">
    <name type="scientific">Candidatus Sungbacteria bacterium RIFCSPLOWO2_01_FULL_47_10</name>
    <dbReference type="NCBI Taxonomy" id="1802276"/>
    <lineage>
        <taxon>Bacteria</taxon>
        <taxon>Candidatus Sungiibacteriota</taxon>
    </lineage>
</organism>
<reference evidence="3 4" key="1">
    <citation type="journal article" date="2016" name="Nat. Commun.">
        <title>Thousands of microbial genomes shed light on interconnected biogeochemical processes in an aquifer system.</title>
        <authorList>
            <person name="Anantharaman K."/>
            <person name="Brown C.T."/>
            <person name="Hug L.A."/>
            <person name="Sharon I."/>
            <person name="Castelle C.J."/>
            <person name="Probst A.J."/>
            <person name="Thomas B.C."/>
            <person name="Singh A."/>
            <person name="Wilkins M.J."/>
            <person name="Karaoz U."/>
            <person name="Brodie E.L."/>
            <person name="Williams K.H."/>
            <person name="Hubbard S.S."/>
            <person name="Banfield J.F."/>
        </authorList>
    </citation>
    <scope>NUCLEOTIDE SEQUENCE [LARGE SCALE GENOMIC DNA]</scope>
</reference>
<keyword evidence="1" id="KW-0472">Membrane</keyword>
<evidence type="ECO:0000313" key="3">
    <source>
        <dbReference type="EMBL" id="OHA07617.1"/>
    </source>
</evidence>
<keyword evidence="1" id="KW-0812">Transmembrane</keyword>
<evidence type="ECO:0000256" key="1">
    <source>
        <dbReference type="SAM" id="Phobius"/>
    </source>
</evidence>
<dbReference type="EMBL" id="MHQO01000006">
    <property type="protein sequence ID" value="OHA07617.1"/>
    <property type="molecule type" value="Genomic_DNA"/>
</dbReference>
<feature type="transmembrane region" description="Helical" evidence="1">
    <location>
        <begin position="349"/>
        <end position="370"/>
    </location>
</feature>
<protein>
    <recommendedName>
        <fullName evidence="2">VWFA domain-containing protein</fullName>
    </recommendedName>
</protein>
<gene>
    <name evidence="3" type="ORF">A2934_04860</name>
</gene>
<proteinExistence type="predicted"/>
<name>A0A1G2L7H2_9BACT</name>
<evidence type="ECO:0000259" key="2">
    <source>
        <dbReference type="Pfam" id="PF13519"/>
    </source>
</evidence>
<dbReference type="InterPro" id="IPR002035">
    <property type="entry name" value="VWF_A"/>
</dbReference>